<evidence type="ECO:0000256" key="10">
    <source>
        <dbReference type="ARBA" id="ARBA00022729"/>
    </source>
</evidence>
<comment type="function">
    <text evidence="21">Endopeptidase that degrades various components of the extracellular matrix, such as aggrecan and cartilage oligomeric matrix protein (comp), during development, haemostasis and pathological conditions (arthritic disease). May also play a role in neovascularization or angiogenesis. Hydrolyzes collagen type IV, laminin, nidogen, nascin-C isoform, fibronectin, and type I gelatin.</text>
</comment>
<dbReference type="OMA" id="CRPQTID"/>
<feature type="repeat" description="Hemopexin" evidence="26">
    <location>
        <begin position="459"/>
        <end position="505"/>
    </location>
</feature>
<evidence type="ECO:0000256" key="18">
    <source>
        <dbReference type="ARBA" id="ARBA00023145"/>
    </source>
</evidence>
<gene>
    <name evidence="29" type="primary">MMP19</name>
</gene>
<comment type="cofactor">
    <cofactor evidence="25">
        <name>Zn(2+)</name>
        <dbReference type="ChEBI" id="CHEBI:29105"/>
    </cofactor>
    <text evidence="25">Binds 2 Zn(2+) ions per subunit.</text>
</comment>
<feature type="binding site" evidence="25">
    <location>
        <position position="347"/>
    </location>
    <ligand>
        <name>Zn(2+)</name>
        <dbReference type="ChEBI" id="CHEBI:29105"/>
        <label>2</label>
        <note>catalytic</note>
    </ligand>
</feature>
<feature type="binding site" evidence="25">
    <location>
        <position position="508"/>
    </location>
    <ligand>
        <name>Ca(2+)</name>
        <dbReference type="ChEBI" id="CHEBI:29108"/>
        <label>5</label>
    </ligand>
</feature>
<feature type="repeat" description="Hemopexin" evidence="26">
    <location>
        <begin position="411"/>
        <end position="458"/>
    </location>
</feature>
<dbReference type="PANTHER" id="PTHR10201:SF166">
    <property type="entry name" value="MATRIX METALLOPROTEINASE-19"/>
    <property type="match status" value="1"/>
</dbReference>
<sequence>MSMVPISRLSRDSGSRPARMLTLGQYEKFFHLQQRTLRKGIGNSLWLPLSGRASVNGELQHISWLSHLPLPLPTIPLSCYKEDQRLESKKNWRKESLCLALLPPGSQKSQVRGHSQPLELLSGGTMNWQQLWLGFLLPMTVSGRVLGLAEEMAVEYLSQYGYLQKPLEGSNNFKPEDITEALRAFQEASELPVSGQLDDATRARMKQPRCGLEDPFNQKTLKYLLLGRWRKKHLTFRILNLPSTLPSHTARAALRQAFQDWSNVAPLTFREVQAGGADIRLSFHGRQSLYCSNSFDGPGRVLAHADIPELGSVHFDEDEFWTEGTYRGVNLRIIAAHEVGHALGLGHSRYSQALMAPVYQGYQPHFKLHPDDVAGIQALYGKKSPVIKDEEEEETELPTVSPVPTEPSPMPDPCSSELDAMMLGPRGTTYAFKGDYVWTVSDSGPGPLFRVSALWEGLPGNLDAAVYSPRTQWIHFFKGDKVWRYVNFKMSPGFPKKLNRVEPNLDAAFYWPVNQKVFLFKGSGYWQWDELARTDFKSYPKPIKGLFTGVPNQPSAATSWQDGRVFFFKGKVYWRLNQQLRVEKGYPRNTAHNWMHCRPQTVDTTPSGGDTTPSGMGTTLDTTLSATDTTFEY</sequence>
<dbReference type="Gene3D" id="3.40.390.10">
    <property type="entry name" value="Collagenase (Catalytic Domain)"/>
    <property type="match status" value="1"/>
</dbReference>
<keyword evidence="4" id="KW-0964">Secreted</keyword>
<keyword evidence="18" id="KW-0865">Zymogen</keyword>
<dbReference type="PROSITE" id="PS51642">
    <property type="entry name" value="HEMOPEXIN_2"/>
    <property type="match status" value="3"/>
</dbReference>
<feature type="binding site" evidence="25">
    <location>
        <position position="319"/>
    </location>
    <ligand>
        <name>Ca(2+)</name>
        <dbReference type="ChEBI" id="CHEBI:29108"/>
        <label>3</label>
    </ligand>
</feature>
<dbReference type="GeneID" id="101017529"/>
<feature type="region of interest" description="Disordered" evidence="27">
    <location>
        <begin position="598"/>
        <end position="620"/>
    </location>
</feature>
<dbReference type="Ensembl" id="ENSPANT00000029134.3">
    <property type="protein sequence ID" value="ENSPANP00000008771.2"/>
    <property type="gene ID" value="ENSPANG00000004177.3"/>
</dbReference>
<feature type="binding site" evidence="25">
    <location>
        <position position="465"/>
    </location>
    <ligand>
        <name>Ca(2+)</name>
        <dbReference type="ChEBI" id="CHEBI:29108"/>
        <label>5</label>
    </ligand>
</feature>
<proteinExistence type="inferred from homology"/>
<dbReference type="InterPro" id="IPR036365">
    <property type="entry name" value="PGBD-like_sf"/>
</dbReference>
<evidence type="ECO:0000256" key="12">
    <source>
        <dbReference type="ARBA" id="ARBA00022782"/>
    </source>
</evidence>
<keyword evidence="7" id="KW-0037">Angiogenesis</keyword>
<dbReference type="InterPro" id="IPR018487">
    <property type="entry name" value="Hemopexin-like_repeat"/>
</dbReference>
<reference evidence="29" key="2">
    <citation type="submission" date="2025-08" db="UniProtKB">
        <authorList>
            <consortium name="Ensembl"/>
        </authorList>
    </citation>
    <scope>IDENTIFICATION</scope>
</reference>
<evidence type="ECO:0000256" key="25">
    <source>
        <dbReference type="PIRSR" id="PIRSR621190-2"/>
    </source>
</evidence>
<dbReference type="CDD" id="cd00094">
    <property type="entry name" value="HX"/>
    <property type="match status" value="1"/>
</dbReference>
<keyword evidence="17" id="KW-0177">Collagen degradation</keyword>
<name>A0A096N846_PAPAN</name>
<dbReference type="GO" id="GO:0005615">
    <property type="term" value="C:extracellular space"/>
    <property type="evidence" value="ECO:0007669"/>
    <property type="project" value="TreeGrafter"/>
</dbReference>
<keyword evidence="19" id="KW-1015">Disulfide bond</keyword>
<dbReference type="InterPro" id="IPR033739">
    <property type="entry name" value="M10A_MMP"/>
</dbReference>
<feature type="binding site" evidence="25">
    <location>
        <position position="355"/>
    </location>
    <ligand>
        <name>Zn(2+)</name>
        <dbReference type="ChEBI" id="CHEBI:29105"/>
        <label>2</label>
        <note>catalytic</note>
    </ligand>
</feature>
<dbReference type="PRINTS" id="PR00138">
    <property type="entry name" value="MATRIXIN"/>
</dbReference>
<evidence type="ECO:0000256" key="13">
    <source>
        <dbReference type="ARBA" id="ARBA00022801"/>
    </source>
</evidence>
<feature type="binding site" evidence="25">
    <location>
        <position position="314"/>
    </location>
    <ligand>
        <name>Zn(2+)</name>
        <dbReference type="ChEBI" id="CHEBI:29105"/>
        <label>1</label>
    </ligand>
</feature>
<dbReference type="FunFam" id="2.110.10.10:FF:000017">
    <property type="entry name" value="Matrix metallopeptidase 19"/>
    <property type="match status" value="1"/>
</dbReference>
<organism evidence="29 30">
    <name type="scientific">Papio anubis</name>
    <name type="common">Olive baboon</name>
    <dbReference type="NCBI Taxonomy" id="9555"/>
    <lineage>
        <taxon>Eukaryota</taxon>
        <taxon>Metazoa</taxon>
        <taxon>Chordata</taxon>
        <taxon>Craniata</taxon>
        <taxon>Vertebrata</taxon>
        <taxon>Euteleostomi</taxon>
        <taxon>Mammalia</taxon>
        <taxon>Eutheria</taxon>
        <taxon>Euarchontoglires</taxon>
        <taxon>Primates</taxon>
        <taxon>Haplorrhini</taxon>
        <taxon>Catarrhini</taxon>
        <taxon>Cercopithecidae</taxon>
        <taxon>Cercopithecinae</taxon>
        <taxon>Papio</taxon>
    </lineage>
</organism>
<evidence type="ECO:0000256" key="24">
    <source>
        <dbReference type="PIRSR" id="PIRSR621190-1"/>
    </source>
</evidence>
<dbReference type="GO" id="GO:0030574">
    <property type="term" value="P:collagen catabolic process"/>
    <property type="evidence" value="ECO:0007669"/>
    <property type="project" value="UniProtKB-KW"/>
</dbReference>
<protein>
    <recommendedName>
        <fullName evidence="22">Matrix metalloproteinase-19</fullName>
    </recommendedName>
    <alternativeName>
        <fullName evidence="23">Matrix metalloproteinase RASI</fullName>
    </alternativeName>
</protein>
<dbReference type="InterPro" id="IPR036375">
    <property type="entry name" value="Hemopexin-like_dom_sf"/>
</dbReference>
<evidence type="ECO:0000256" key="6">
    <source>
        <dbReference type="ARBA" id="ARBA00022553"/>
    </source>
</evidence>
<keyword evidence="6" id="KW-0597">Phosphoprotein</keyword>
<dbReference type="eggNOG" id="KOG1565">
    <property type="taxonomic scope" value="Eukaryota"/>
</dbReference>
<keyword evidence="15 25" id="KW-0106">Calcium</keyword>
<dbReference type="GeneTree" id="ENSGT00940000158593"/>
<feature type="binding site" evidence="25">
    <location>
        <position position="278"/>
    </location>
    <ligand>
        <name>Ca(2+)</name>
        <dbReference type="ChEBI" id="CHEBI:29108"/>
        <label>2</label>
    </ligand>
</feature>
<dbReference type="InterPro" id="IPR021190">
    <property type="entry name" value="Pept_M10A"/>
</dbReference>
<keyword evidence="11" id="KW-0677">Repeat</keyword>
<dbReference type="STRING" id="9555.ENSPANP00000008771"/>
<dbReference type="Pfam" id="PF00413">
    <property type="entry name" value="Peptidase_M10"/>
    <property type="match status" value="1"/>
</dbReference>
<dbReference type="GO" id="GO:0008270">
    <property type="term" value="F:zinc ion binding"/>
    <property type="evidence" value="ECO:0007669"/>
    <property type="project" value="InterPro"/>
</dbReference>
<keyword evidence="12" id="KW-0221">Differentiation</keyword>
<dbReference type="GO" id="GO:0030154">
    <property type="term" value="P:cell differentiation"/>
    <property type="evidence" value="ECO:0007669"/>
    <property type="project" value="UniProtKB-KW"/>
</dbReference>
<dbReference type="RefSeq" id="XP_003906582.2">
    <property type="nucleotide sequence ID" value="XM_003906533.5"/>
</dbReference>
<dbReference type="Pfam" id="PF01471">
    <property type="entry name" value="PG_binding_1"/>
    <property type="match status" value="1"/>
</dbReference>
<keyword evidence="30" id="KW-1185">Reference proteome</keyword>
<feature type="binding site" evidence="25">
    <location>
        <position position="463"/>
    </location>
    <ligand>
        <name>Ca(2+)</name>
        <dbReference type="ChEBI" id="CHEBI:29108"/>
        <label>4</label>
    </ligand>
</feature>
<evidence type="ECO:0000256" key="17">
    <source>
        <dbReference type="ARBA" id="ARBA00023105"/>
    </source>
</evidence>
<dbReference type="MEROPS" id="M10.021"/>
<feature type="domain" description="Peptidase metallopeptidase" evidence="28">
    <location>
        <begin position="225"/>
        <end position="382"/>
    </location>
</feature>
<evidence type="ECO:0000256" key="20">
    <source>
        <dbReference type="ARBA" id="ARBA00023180"/>
    </source>
</evidence>
<dbReference type="FunFam" id="3.40.390.10:FF:000027">
    <property type="entry name" value="Matrix metallopeptidase 19"/>
    <property type="match status" value="1"/>
</dbReference>
<reference evidence="29" key="3">
    <citation type="submission" date="2025-09" db="UniProtKB">
        <authorList>
            <consortium name="Ensembl"/>
        </authorList>
    </citation>
    <scope>IDENTIFICATION</scope>
</reference>
<evidence type="ECO:0000256" key="26">
    <source>
        <dbReference type="PROSITE-ProRule" id="PRU01011"/>
    </source>
</evidence>
<dbReference type="InterPro" id="IPR024079">
    <property type="entry name" value="MetalloPept_cat_dom_sf"/>
</dbReference>
<dbReference type="InterPro" id="IPR000585">
    <property type="entry name" value="Hemopexin-like_dom"/>
</dbReference>
<feature type="binding site" evidence="25">
    <location>
        <position position="304"/>
    </location>
    <ligand>
        <name>Zn(2+)</name>
        <dbReference type="ChEBI" id="CHEBI:29105"/>
        <label>1</label>
    </ligand>
</feature>
<dbReference type="Pfam" id="PF00045">
    <property type="entry name" value="Hemopexin"/>
    <property type="match status" value="3"/>
</dbReference>
<dbReference type="SUPFAM" id="SSF50923">
    <property type="entry name" value="Hemopexin-like domain"/>
    <property type="match status" value="1"/>
</dbReference>
<dbReference type="SUPFAM" id="SSF47090">
    <property type="entry name" value="PGBD-like"/>
    <property type="match status" value="1"/>
</dbReference>
<feature type="binding site" evidence="25">
    <location>
        <position position="296"/>
    </location>
    <ligand>
        <name>Ca(2+)</name>
        <dbReference type="ChEBI" id="CHEBI:29108"/>
        <label>3</label>
    </ligand>
</feature>
<evidence type="ECO:0000256" key="21">
    <source>
        <dbReference type="ARBA" id="ARBA00057336"/>
    </source>
</evidence>
<dbReference type="SMART" id="SM00235">
    <property type="entry name" value="ZnMc"/>
    <property type="match status" value="1"/>
</dbReference>
<feature type="binding site" evidence="25">
    <location>
        <position position="341"/>
    </location>
    <ligand>
        <name>Zn(2+)</name>
        <dbReference type="ChEBI" id="CHEBI:29105"/>
        <label>2</label>
        <note>catalytic</note>
    </ligand>
</feature>
<keyword evidence="5" id="KW-0272">Extracellular matrix</keyword>
<dbReference type="GO" id="GO:0031012">
    <property type="term" value="C:extracellular matrix"/>
    <property type="evidence" value="ECO:0007669"/>
    <property type="project" value="InterPro"/>
</dbReference>
<reference evidence="29 30" key="1">
    <citation type="submission" date="2012-03" db="EMBL/GenBank/DDBJ databases">
        <title>Whole Genome Assembly of Papio anubis.</title>
        <authorList>
            <person name="Liu Y.L."/>
            <person name="Abraham K.A."/>
            <person name="Akbar H.A."/>
            <person name="Ali S.A."/>
            <person name="Anosike U.A."/>
            <person name="Aqrawi P.A."/>
            <person name="Arias F.A."/>
            <person name="Attaway T.A."/>
            <person name="Awwad R.A."/>
            <person name="Babu C.B."/>
            <person name="Bandaranaike D.B."/>
            <person name="Battles P.B."/>
            <person name="Bell A.B."/>
            <person name="Beltran B.B."/>
            <person name="Berhane-Mersha D.B."/>
            <person name="Bess C.B."/>
            <person name="Bickham C.B."/>
            <person name="Bolden T.B."/>
            <person name="Carter K.C."/>
            <person name="Chau D.C."/>
            <person name="Chavez A.C."/>
            <person name="Clerc-Blankenburg K.C."/>
            <person name="Coyle M.C."/>
            <person name="Dao M.D."/>
            <person name="Davila M.L.D."/>
            <person name="Davy-Carroll L.D."/>
            <person name="Denson S.D."/>
            <person name="Dinh H.D."/>
            <person name="Fernandez S.F."/>
            <person name="Fernando P.F."/>
            <person name="Forbes L.F."/>
            <person name="Francis C.F."/>
            <person name="Francisco L.F."/>
            <person name="Fu Q.F."/>
            <person name="Garcia-Iii R.G."/>
            <person name="Garrett T.G."/>
            <person name="Gross S.G."/>
            <person name="Gubbala S.G."/>
            <person name="Hirani K.H."/>
            <person name="Hogues M.H."/>
            <person name="Hollins B.H."/>
            <person name="Jackson L.J."/>
            <person name="Javaid M.J."/>
            <person name="Jhangiani S.J."/>
            <person name="Johnson A.J."/>
            <person name="Johnson B.J."/>
            <person name="Jones J.J."/>
            <person name="Joshi V.J."/>
            <person name="Kalu J.K."/>
            <person name="Khan N.K."/>
            <person name="Korchina V.K."/>
            <person name="Kovar C.K."/>
            <person name="Lago L.L."/>
            <person name="Lara F.L."/>
            <person name="Le T.-K.L."/>
            <person name="Lee S.L."/>
            <person name="Legall-Iii F.L."/>
            <person name="Lemon S.L."/>
            <person name="Liu J.L."/>
            <person name="Liu Y.-S.L."/>
            <person name="Liyanage D.L."/>
            <person name="Lopez J.L."/>
            <person name="Lorensuhewa L.L."/>
            <person name="Mata R.M."/>
            <person name="Mathew T.M."/>
            <person name="Mercado C.M."/>
            <person name="Mercado I.M."/>
            <person name="Morales K.M."/>
            <person name="Morgan M.M."/>
            <person name="Munidasa M.M."/>
            <person name="Ngo D.N."/>
            <person name="Nguyen L.N."/>
            <person name="Nguyen T.N."/>
            <person name="Nguyen N.N."/>
            <person name="Obregon M.O."/>
            <person name="Okwuonu G.O."/>
            <person name="Ongeri F.O."/>
            <person name="Onwere C.O."/>
            <person name="Osifeso I.O."/>
            <person name="Parra A.P."/>
            <person name="Patil S.P."/>
            <person name="Perez A.P."/>
            <person name="Perez Y.P."/>
            <person name="Pham C.P."/>
            <person name="Pu L.-L.P."/>
            <person name="Puazo M.P."/>
            <person name="Quiroz J.Q."/>
            <person name="Rouhana J.R."/>
            <person name="Ruiz M.R."/>
            <person name="Ruiz S.-J.R."/>
            <person name="Saada N.S."/>
            <person name="Santibanez J.S."/>
            <person name="Scheel M.S."/>
            <person name="Schneider B.S."/>
            <person name="Simmons D.S."/>
            <person name="Sisson I.S."/>
            <person name="Tang L.-Y.T."/>
            <person name="Thornton R.T."/>
            <person name="Tisius J.T."/>
            <person name="Toledanes G.T."/>
            <person name="Trejos Z.T."/>
            <person name="Usmani K.U."/>
            <person name="Varghese R.V."/>
            <person name="Vattathil S.V."/>
            <person name="Vee V.V."/>
            <person name="Walker D.W."/>
            <person name="Weissenberger G.W."/>
            <person name="White C.W."/>
            <person name="Williams A.W."/>
            <person name="Woodworth J.W."/>
            <person name="Wright R.W."/>
            <person name="Zhu Y.Z."/>
            <person name="Han Y.H."/>
            <person name="Newsham I.N."/>
            <person name="Nazareth L.N."/>
            <person name="Worley K.W."/>
            <person name="Muzny D.M."/>
            <person name="Rogers J.R."/>
            <person name="Gibbs R.G."/>
        </authorList>
    </citation>
    <scope>NUCLEOTIDE SEQUENCE [LARGE SCALE GENOMIC DNA]</scope>
</reference>
<keyword evidence="9 25" id="KW-0479">Metal-binding</keyword>
<evidence type="ECO:0000256" key="23">
    <source>
        <dbReference type="ARBA" id="ARBA00083944"/>
    </source>
</evidence>
<comment type="cofactor">
    <cofactor evidence="25">
        <name>Ca(2+)</name>
        <dbReference type="ChEBI" id="CHEBI:29108"/>
    </cofactor>
    <text evidence="25">Can bind about 5 Ca(2+) ions per subunit.</text>
</comment>
<keyword evidence="14 25" id="KW-0862">Zinc</keyword>
<comment type="subcellular location">
    <subcellularLocation>
        <location evidence="1">Secreted</location>
        <location evidence="1">Extracellular space</location>
        <location evidence="1">Extracellular matrix</location>
    </subcellularLocation>
</comment>
<evidence type="ECO:0000256" key="4">
    <source>
        <dbReference type="ARBA" id="ARBA00022525"/>
    </source>
</evidence>
<feature type="binding site" evidence="25">
    <location>
        <position position="419"/>
    </location>
    <ligand>
        <name>Ca(2+)</name>
        <dbReference type="ChEBI" id="CHEBI:29108"/>
        <label>4</label>
    </ligand>
</feature>
<keyword evidence="20" id="KW-0325">Glycoprotein</keyword>
<feature type="compositionally biased region" description="Low complexity" evidence="27">
    <location>
        <begin position="601"/>
        <end position="620"/>
    </location>
</feature>
<dbReference type="SUPFAM" id="SSF55486">
    <property type="entry name" value="Metalloproteases ('zincins'), catalytic domain"/>
    <property type="match status" value="1"/>
</dbReference>
<dbReference type="HOGENOM" id="CLU_015489_8_3_1"/>
<feature type="active site" evidence="24">
    <location>
        <position position="338"/>
    </location>
</feature>
<evidence type="ECO:0000256" key="1">
    <source>
        <dbReference type="ARBA" id="ARBA00004498"/>
    </source>
</evidence>
<dbReference type="FunFam" id="2.110.10.10:FF:000008">
    <property type="entry name" value="Matrix metallopeptidase 19"/>
    <property type="match status" value="1"/>
</dbReference>
<keyword evidence="13" id="KW-0378">Hydrolase</keyword>
<evidence type="ECO:0000256" key="7">
    <source>
        <dbReference type="ARBA" id="ARBA00022657"/>
    </source>
</evidence>
<dbReference type="AlphaFoldDB" id="A0A096N846"/>
<evidence type="ECO:0000256" key="27">
    <source>
        <dbReference type="SAM" id="MobiDB-lite"/>
    </source>
</evidence>
<evidence type="ECO:0000313" key="29">
    <source>
        <dbReference type="Ensembl" id="ENSPANP00000008771.2"/>
    </source>
</evidence>
<keyword evidence="3" id="KW-0217">Developmental protein</keyword>
<dbReference type="InterPro" id="IPR006026">
    <property type="entry name" value="Peptidase_Metallo"/>
</dbReference>
<keyword evidence="16" id="KW-0482">Metalloprotease</keyword>
<dbReference type="KEGG" id="panu:101017529"/>
<evidence type="ECO:0000256" key="19">
    <source>
        <dbReference type="ARBA" id="ARBA00023157"/>
    </source>
</evidence>
<comment type="similarity">
    <text evidence="2">Belongs to the peptidase M10A family.</text>
</comment>
<dbReference type="SMART" id="SM00120">
    <property type="entry name" value="HX"/>
    <property type="match status" value="4"/>
</dbReference>
<evidence type="ECO:0000256" key="11">
    <source>
        <dbReference type="ARBA" id="ARBA00022737"/>
    </source>
</evidence>
<dbReference type="GO" id="GO:0030198">
    <property type="term" value="P:extracellular matrix organization"/>
    <property type="evidence" value="ECO:0007669"/>
    <property type="project" value="TreeGrafter"/>
</dbReference>
<evidence type="ECO:0000313" key="30">
    <source>
        <dbReference type="Proteomes" id="UP000028761"/>
    </source>
</evidence>
<feature type="repeat" description="Hemopexin" evidence="26">
    <location>
        <begin position="551"/>
        <end position="597"/>
    </location>
</feature>
<feature type="region of interest" description="Disordered" evidence="27">
    <location>
        <begin position="388"/>
        <end position="413"/>
    </location>
</feature>
<evidence type="ECO:0000256" key="3">
    <source>
        <dbReference type="ARBA" id="ARBA00022473"/>
    </source>
</evidence>
<dbReference type="Gene3D" id="2.110.10.10">
    <property type="entry name" value="Hemopexin-like domain"/>
    <property type="match status" value="2"/>
</dbReference>
<dbReference type="Bgee" id="ENSPANG00000004177">
    <property type="expression patterns" value="Expressed in white adipose tissue and 44 other cell types or tissues"/>
</dbReference>
<dbReference type="CDD" id="cd04278">
    <property type="entry name" value="ZnMc_MMP"/>
    <property type="match status" value="1"/>
</dbReference>
<dbReference type="InterPro" id="IPR001818">
    <property type="entry name" value="Pept_M10_metallopeptidase"/>
</dbReference>
<evidence type="ECO:0000256" key="16">
    <source>
        <dbReference type="ARBA" id="ARBA00023049"/>
    </source>
</evidence>
<feature type="binding site" description="in inhibited form" evidence="25">
    <location>
        <position position="210"/>
    </location>
    <ligand>
        <name>Zn(2+)</name>
        <dbReference type="ChEBI" id="CHEBI:29105"/>
        <label>2</label>
        <note>catalytic</note>
    </ligand>
</feature>
<evidence type="ECO:0000256" key="15">
    <source>
        <dbReference type="ARBA" id="ARBA00022837"/>
    </source>
</evidence>
<evidence type="ECO:0000259" key="28">
    <source>
        <dbReference type="SMART" id="SM00235"/>
    </source>
</evidence>
<evidence type="ECO:0000256" key="22">
    <source>
        <dbReference type="ARBA" id="ARBA00074056"/>
    </source>
</evidence>
<dbReference type="Proteomes" id="UP000028761">
    <property type="component" value="Chromosome 9"/>
</dbReference>
<dbReference type="InterPro" id="IPR002477">
    <property type="entry name" value="Peptidoglycan-bd-like"/>
</dbReference>
<feature type="binding site" evidence="25">
    <location>
        <position position="297"/>
    </location>
    <ligand>
        <name>Ca(2+)</name>
        <dbReference type="ChEBI" id="CHEBI:29108"/>
        <label>3</label>
    </ligand>
</feature>
<evidence type="ECO:0000256" key="2">
    <source>
        <dbReference type="ARBA" id="ARBA00010370"/>
    </source>
</evidence>
<dbReference type="ExpressionAtlas" id="A0A096N846">
    <property type="expression patterns" value="baseline"/>
</dbReference>
<feature type="binding site" evidence="25">
    <location>
        <position position="316"/>
    </location>
    <ligand>
        <name>Ca(2+)</name>
        <dbReference type="ChEBI" id="CHEBI:29108"/>
        <label>3</label>
    </ligand>
</feature>
<accession>A0A096N846</accession>
<dbReference type="GO" id="GO:0004222">
    <property type="term" value="F:metalloendopeptidase activity"/>
    <property type="evidence" value="ECO:0007669"/>
    <property type="project" value="InterPro"/>
</dbReference>
<evidence type="ECO:0000256" key="14">
    <source>
        <dbReference type="ARBA" id="ARBA00022833"/>
    </source>
</evidence>
<feature type="binding site" evidence="25">
    <location>
        <position position="337"/>
    </location>
    <ligand>
        <name>Zn(2+)</name>
        <dbReference type="ChEBI" id="CHEBI:29105"/>
        <label>2</label>
        <note>catalytic</note>
    </ligand>
</feature>
<evidence type="ECO:0000256" key="9">
    <source>
        <dbReference type="ARBA" id="ARBA00022723"/>
    </source>
</evidence>
<keyword evidence="10" id="KW-0732">Signal</keyword>
<evidence type="ECO:0000256" key="5">
    <source>
        <dbReference type="ARBA" id="ARBA00022530"/>
    </source>
</evidence>
<keyword evidence="8" id="KW-0645">Protease</keyword>
<dbReference type="GO" id="GO:0001525">
    <property type="term" value="P:angiogenesis"/>
    <property type="evidence" value="ECO:0007669"/>
    <property type="project" value="UniProtKB-KW"/>
</dbReference>
<dbReference type="GO" id="GO:0006508">
    <property type="term" value="P:proteolysis"/>
    <property type="evidence" value="ECO:0007669"/>
    <property type="project" value="UniProtKB-KW"/>
</dbReference>
<dbReference type="CTD" id="4327"/>
<feature type="binding site" evidence="25">
    <location>
        <position position="319"/>
    </location>
    <ligand>
        <name>Ca(2+)</name>
        <dbReference type="ChEBI" id="CHEBI:29108"/>
        <label>1</label>
    </ligand>
</feature>
<dbReference type="PANTHER" id="PTHR10201">
    <property type="entry name" value="MATRIX METALLOPROTEINASE"/>
    <property type="match status" value="1"/>
</dbReference>
<evidence type="ECO:0000256" key="8">
    <source>
        <dbReference type="ARBA" id="ARBA00022670"/>
    </source>
</evidence>